<dbReference type="EMBL" id="AJDQ01000012">
    <property type="protein sequence ID" value="EOI53609.1"/>
    <property type="molecule type" value="Genomic_DNA"/>
</dbReference>
<protein>
    <submittedName>
        <fullName evidence="8">LPXTG-domain-containing protein cell wall anchor domain</fullName>
    </submittedName>
</protein>
<evidence type="ECO:0000256" key="5">
    <source>
        <dbReference type="SAM" id="Phobius"/>
    </source>
</evidence>
<dbReference type="EMBL" id="ASWH01000001">
    <property type="protein sequence ID" value="EOW81116.1"/>
    <property type="molecule type" value="Genomic_DNA"/>
</dbReference>
<evidence type="ECO:0000313" key="8">
    <source>
        <dbReference type="EMBL" id="EOI53609.1"/>
    </source>
</evidence>
<accession>R2XFK3</accession>
<evidence type="ECO:0000313" key="11">
    <source>
        <dbReference type="Proteomes" id="UP000014160"/>
    </source>
</evidence>
<evidence type="ECO:0000256" key="3">
    <source>
        <dbReference type="ARBA" id="ARBA00022729"/>
    </source>
</evidence>
<dbReference type="eggNOG" id="ENOG50308D8">
    <property type="taxonomic scope" value="Bacteria"/>
</dbReference>
<feature type="chain" id="PRO_5004366547" evidence="6">
    <location>
        <begin position="25"/>
        <end position="121"/>
    </location>
</feature>
<keyword evidence="4" id="KW-0572">Peptidoglycan-anchor</keyword>
<dbReference type="NCBIfam" id="TIGR01167">
    <property type="entry name" value="LPXTG_anchor"/>
    <property type="match status" value="1"/>
</dbReference>
<feature type="transmembrane region" description="Helical" evidence="5">
    <location>
        <begin position="88"/>
        <end position="107"/>
    </location>
</feature>
<evidence type="ECO:0000256" key="1">
    <source>
        <dbReference type="ARBA" id="ARBA00022512"/>
    </source>
</evidence>
<reference evidence="8 10" key="1">
    <citation type="submission" date="2013-02" db="EMBL/GenBank/DDBJ databases">
        <title>The Genome Sequence of Enterococcus gilvus ATCC BAA-350.</title>
        <authorList>
            <consortium name="The Broad Institute Genome Sequencing Platform"/>
            <consortium name="The Broad Institute Genome Sequencing Center for Infectious Disease"/>
            <person name="Earl A.M."/>
            <person name="Gilmore M.S."/>
            <person name="Lebreton F."/>
            <person name="Walker B."/>
            <person name="Young S.K."/>
            <person name="Zeng Q."/>
            <person name="Gargeya S."/>
            <person name="Fitzgerald M."/>
            <person name="Haas B."/>
            <person name="Abouelleil A."/>
            <person name="Alvarado L."/>
            <person name="Arachchi H.M."/>
            <person name="Berlin A.M."/>
            <person name="Chapman S.B."/>
            <person name="Dewar J."/>
            <person name="Goldberg J."/>
            <person name="Griggs A."/>
            <person name="Gujja S."/>
            <person name="Hansen M."/>
            <person name="Howarth C."/>
            <person name="Imamovic A."/>
            <person name="Larimer J."/>
            <person name="McCowan C."/>
            <person name="Murphy C."/>
            <person name="Neiman D."/>
            <person name="Pearson M."/>
            <person name="Priest M."/>
            <person name="Roberts A."/>
            <person name="Saif S."/>
            <person name="Shea T."/>
            <person name="Sisk P."/>
            <person name="Sykes S."/>
            <person name="Wortman J."/>
            <person name="Nusbaum C."/>
            <person name="Birren B."/>
        </authorList>
    </citation>
    <scope>NUCLEOTIDE SEQUENCE [LARGE SCALE GENOMIC DNA]</scope>
    <source>
        <strain evidence="8 10">ATCC BAA-350</strain>
    </source>
</reference>
<name>R2XFK3_9ENTE</name>
<reference evidence="9 11" key="2">
    <citation type="submission" date="2013-03" db="EMBL/GenBank/DDBJ databases">
        <title>The Genome Sequence of Enterococcus gilvus ATCC BAA-350 (PacBio/Illumina hybrid assembly).</title>
        <authorList>
            <consortium name="The Broad Institute Genomics Platform"/>
            <consortium name="The Broad Institute Genome Sequencing Center for Infectious Disease"/>
            <person name="Earl A."/>
            <person name="Russ C."/>
            <person name="Gilmore M."/>
            <person name="Surin D."/>
            <person name="Walker B."/>
            <person name="Young S."/>
            <person name="Zeng Q."/>
            <person name="Gargeya S."/>
            <person name="Fitzgerald M."/>
            <person name="Haas B."/>
            <person name="Abouelleil A."/>
            <person name="Allen A.W."/>
            <person name="Alvarado L."/>
            <person name="Arachchi H.M."/>
            <person name="Berlin A.M."/>
            <person name="Chapman S.B."/>
            <person name="Gainer-Dewar J."/>
            <person name="Goldberg J."/>
            <person name="Griggs A."/>
            <person name="Gujja S."/>
            <person name="Hansen M."/>
            <person name="Howarth C."/>
            <person name="Imamovic A."/>
            <person name="Ireland A."/>
            <person name="Larimer J."/>
            <person name="McCowan C."/>
            <person name="Murphy C."/>
            <person name="Pearson M."/>
            <person name="Poon T.W."/>
            <person name="Priest M."/>
            <person name="Roberts A."/>
            <person name="Saif S."/>
            <person name="Shea T."/>
            <person name="Sisk P."/>
            <person name="Sykes S."/>
            <person name="Wortman J."/>
            <person name="Nusbaum C."/>
            <person name="Birren B."/>
        </authorList>
    </citation>
    <scope>NUCLEOTIDE SEQUENCE [LARGE SCALE GENOMIC DNA]</scope>
    <source>
        <strain evidence="9 11">ATCC BAA-350</strain>
    </source>
</reference>
<keyword evidence="5" id="KW-0472">Membrane</keyword>
<evidence type="ECO:0000256" key="4">
    <source>
        <dbReference type="ARBA" id="ARBA00023088"/>
    </source>
</evidence>
<dbReference type="HOGENOM" id="CLU_2034470_0_0_9"/>
<keyword evidence="11" id="KW-1185">Reference proteome</keyword>
<keyword evidence="5" id="KW-1133">Transmembrane helix</keyword>
<feature type="signal peptide" evidence="6">
    <location>
        <begin position="1"/>
        <end position="24"/>
    </location>
</feature>
<dbReference type="AlphaFoldDB" id="R2XFK3"/>
<dbReference type="InterPro" id="IPR019931">
    <property type="entry name" value="LPXTG_anchor"/>
</dbReference>
<feature type="domain" description="Gram-positive cocci surface proteins LPxTG" evidence="7">
    <location>
        <begin position="80"/>
        <end position="118"/>
    </location>
</feature>
<evidence type="ECO:0000256" key="2">
    <source>
        <dbReference type="ARBA" id="ARBA00022525"/>
    </source>
</evidence>
<dbReference type="PROSITE" id="PS50847">
    <property type="entry name" value="GRAM_POS_ANCHORING"/>
    <property type="match status" value="1"/>
</dbReference>
<evidence type="ECO:0000256" key="6">
    <source>
        <dbReference type="SAM" id="SignalP"/>
    </source>
</evidence>
<proteinExistence type="predicted"/>
<dbReference type="Proteomes" id="UP000013750">
    <property type="component" value="Unassembled WGS sequence"/>
</dbReference>
<dbReference type="PATRIC" id="fig|1158614.3.peg.3541"/>
<comment type="caution">
    <text evidence="8">The sequence shown here is derived from an EMBL/GenBank/DDBJ whole genome shotgun (WGS) entry which is preliminary data.</text>
</comment>
<gene>
    <name evidence="9" type="ORF">I592_00401</name>
    <name evidence="8" type="ORF">UKC_03561</name>
</gene>
<sequence>MFKAFSIWILLLGNMICGGTSVLASEQSNVTSDEQSVIFRLIDKNPNVAHDDHLSPRRGLSSIKKGAPTIVIFGKRWHMLPKTNDTNLVLLSFIGTLLVGLVLLIFWKRRRKQDEEETKKR</sequence>
<keyword evidence="1" id="KW-0134">Cell wall</keyword>
<dbReference type="Proteomes" id="UP000014160">
    <property type="component" value="Unassembled WGS sequence"/>
</dbReference>
<evidence type="ECO:0000313" key="9">
    <source>
        <dbReference type="EMBL" id="EOW81116.1"/>
    </source>
</evidence>
<evidence type="ECO:0000259" key="7">
    <source>
        <dbReference type="PROSITE" id="PS50847"/>
    </source>
</evidence>
<keyword evidence="2" id="KW-0964">Secreted</keyword>
<evidence type="ECO:0000313" key="10">
    <source>
        <dbReference type="Proteomes" id="UP000013750"/>
    </source>
</evidence>
<keyword evidence="3 6" id="KW-0732">Signal</keyword>
<keyword evidence="5" id="KW-0812">Transmembrane</keyword>
<dbReference type="RefSeq" id="WP_010781905.1">
    <property type="nucleotide sequence ID" value="NZ_ASWH01000001.1"/>
</dbReference>
<dbReference type="OrthoDB" id="9998262at2"/>
<organism evidence="8 10">
    <name type="scientific">Enterococcus gilvus ATCC BAA-350</name>
    <dbReference type="NCBI Taxonomy" id="1158614"/>
    <lineage>
        <taxon>Bacteria</taxon>
        <taxon>Bacillati</taxon>
        <taxon>Bacillota</taxon>
        <taxon>Bacilli</taxon>
        <taxon>Lactobacillales</taxon>
        <taxon>Enterococcaceae</taxon>
        <taxon>Enterococcus</taxon>
    </lineage>
</organism>